<dbReference type="Pfam" id="PF15980">
    <property type="entry name" value="ComGF"/>
    <property type="match status" value="1"/>
</dbReference>
<dbReference type="InterPro" id="IPR012902">
    <property type="entry name" value="N_methyl_site"/>
</dbReference>
<dbReference type="GO" id="GO:0030420">
    <property type="term" value="P:establishment of competence for transformation"/>
    <property type="evidence" value="ECO:0007669"/>
    <property type="project" value="UniProtKB-KW"/>
</dbReference>
<dbReference type="PIRSF" id="PIRSF031611">
    <property type="entry name" value="Competence_ComGF"/>
    <property type="match status" value="1"/>
</dbReference>
<keyword evidence="5" id="KW-1185">Reference proteome</keyword>
<dbReference type="GO" id="GO:0009986">
    <property type="term" value="C:cell surface"/>
    <property type="evidence" value="ECO:0007669"/>
    <property type="project" value="UniProtKB-SubCell"/>
</dbReference>
<accession>A0A0E3WEN4</accession>
<sequence>MKKIMNLKAKAFTLVECLVALVILSGGLLVFDGLSKLLSQEVHYHSQAKQKDWLVFSQQLRIELEETRLIRVENNRLYVDKNGQALAFGQLKSDDFRKTNDKGQGYQPMIYGLTSSQISQSGQLIRIDLFFDDGLERTFLYDFSEKP</sequence>
<organism evidence="4 5">
    <name type="scientific">Streptococcus varani</name>
    <dbReference type="NCBI Taxonomy" id="1608583"/>
    <lineage>
        <taxon>Bacteria</taxon>
        <taxon>Bacillati</taxon>
        <taxon>Bacillota</taxon>
        <taxon>Bacilli</taxon>
        <taxon>Lactobacillales</taxon>
        <taxon>Streptococcaceae</taxon>
        <taxon>Streptococcus</taxon>
    </lineage>
</organism>
<dbReference type="NCBIfam" id="NF041002">
    <property type="entry name" value="pilin_ComGF"/>
    <property type="match status" value="1"/>
</dbReference>
<keyword evidence="3" id="KW-0472">Membrane</keyword>
<dbReference type="EMBL" id="CTEN01000001">
    <property type="protein sequence ID" value="CQR23994.1"/>
    <property type="molecule type" value="Genomic_DNA"/>
</dbReference>
<comment type="subcellular location">
    <subcellularLocation>
        <location evidence="1">Cell surface</location>
    </subcellularLocation>
</comment>
<proteinExistence type="predicted"/>
<keyword evidence="3" id="KW-0812">Transmembrane</keyword>
<reference evidence="5" key="1">
    <citation type="submission" date="2015-03" db="EMBL/GenBank/DDBJ databases">
        <authorList>
            <person name="Urmite Genomes"/>
        </authorList>
    </citation>
    <scope>NUCLEOTIDE SEQUENCE [LARGE SCALE GENOMIC DNA]</scope>
    <source>
        <strain evidence="5">FF10</strain>
    </source>
</reference>
<feature type="transmembrane region" description="Helical" evidence="3">
    <location>
        <begin position="12"/>
        <end position="31"/>
    </location>
</feature>
<dbReference type="NCBIfam" id="TIGR02532">
    <property type="entry name" value="IV_pilin_GFxxxE"/>
    <property type="match status" value="1"/>
</dbReference>
<dbReference type="InterPro" id="IPR016977">
    <property type="entry name" value="ComGF"/>
</dbReference>
<dbReference type="Proteomes" id="UP000198604">
    <property type="component" value="Unassembled WGS sequence"/>
</dbReference>
<dbReference type="Pfam" id="PF07963">
    <property type="entry name" value="N_methyl"/>
    <property type="match status" value="1"/>
</dbReference>
<evidence type="ECO:0000313" key="4">
    <source>
        <dbReference type="EMBL" id="CQR23994.1"/>
    </source>
</evidence>
<keyword evidence="2" id="KW-0178">Competence</keyword>
<evidence type="ECO:0000313" key="5">
    <source>
        <dbReference type="Proteomes" id="UP000198604"/>
    </source>
</evidence>
<name>A0A0E3WEN4_9STRE</name>
<evidence type="ECO:0000256" key="1">
    <source>
        <dbReference type="ARBA" id="ARBA00004241"/>
    </source>
</evidence>
<protein>
    <submittedName>
        <fullName evidence="4">Competence protein ComGF</fullName>
    </submittedName>
</protein>
<evidence type="ECO:0000256" key="2">
    <source>
        <dbReference type="ARBA" id="ARBA00023287"/>
    </source>
</evidence>
<evidence type="ECO:0000256" key="3">
    <source>
        <dbReference type="SAM" id="Phobius"/>
    </source>
</evidence>
<keyword evidence="3" id="KW-1133">Transmembrane helix</keyword>
<gene>
    <name evidence="4" type="ORF">BN1356_00367</name>
</gene>
<dbReference type="AlphaFoldDB" id="A0A0E3WEN4"/>
<dbReference type="RefSeq" id="WP_245620277.1">
    <property type="nucleotide sequence ID" value="NZ_CTEN01000001.1"/>
</dbReference>
<dbReference type="STRING" id="1608583.BN1356_00367"/>